<keyword evidence="4" id="KW-0804">Transcription</keyword>
<evidence type="ECO:0000313" key="8">
    <source>
        <dbReference type="Proteomes" id="UP000217720"/>
    </source>
</evidence>
<dbReference type="Gene3D" id="1.10.357.10">
    <property type="entry name" value="Tetracycline Repressor, domain 2"/>
    <property type="match status" value="1"/>
</dbReference>
<dbReference type="GO" id="GO:0046677">
    <property type="term" value="P:response to antibiotic"/>
    <property type="evidence" value="ECO:0007669"/>
    <property type="project" value="InterPro"/>
</dbReference>
<dbReference type="RefSeq" id="WP_096161346.1">
    <property type="nucleotide sequence ID" value="NZ_JABUYC010000026.1"/>
</dbReference>
<protein>
    <recommendedName>
        <fullName evidence="6">HTH tetR-type domain-containing protein</fullName>
    </recommendedName>
</protein>
<reference evidence="7 8" key="1">
    <citation type="journal article" date="2017" name="Elife">
        <title>Extensive horizontal gene transfer in cheese-associated bacteria.</title>
        <authorList>
            <person name="Bonham K.S."/>
            <person name="Wolfe B.E."/>
            <person name="Dutton R.J."/>
        </authorList>
    </citation>
    <scope>NUCLEOTIDE SEQUENCE [LARGE SCALE GENOMIC DNA]</scope>
    <source>
        <strain evidence="7 8">900_6</strain>
    </source>
</reference>
<dbReference type="GO" id="GO:0000976">
    <property type="term" value="F:transcription cis-regulatory region binding"/>
    <property type="evidence" value="ECO:0007669"/>
    <property type="project" value="TreeGrafter"/>
</dbReference>
<gene>
    <name evidence="7" type="ORF">CIK62_18090</name>
</gene>
<evidence type="ECO:0000256" key="3">
    <source>
        <dbReference type="ARBA" id="ARBA00023125"/>
    </source>
</evidence>
<dbReference type="EMBL" id="NRGO01000038">
    <property type="protein sequence ID" value="PCC48520.1"/>
    <property type="molecule type" value="Genomic_DNA"/>
</dbReference>
<dbReference type="GO" id="GO:0045892">
    <property type="term" value="P:negative regulation of DNA-templated transcription"/>
    <property type="evidence" value="ECO:0007669"/>
    <property type="project" value="InterPro"/>
</dbReference>
<feature type="domain" description="HTH tetR-type" evidence="6">
    <location>
        <begin position="5"/>
        <end position="65"/>
    </location>
</feature>
<dbReference type="InterPro" id="IPR009057">
    <property type="entry name" value="Homeodomain-like_sf"/>
</dbReference>
<dbReference type="InterPro" id="IPR036271">
    <property type="entry name" value="Tet_transcr_reg_TetR-rel_C_sf"/>
</dbReference>
<keyword evidence="1" id="KW-0678">Repressor</keyword>
<name>A0A2A3ZA53_BREAU</name>
<dbReference type="SUPFAM" id="SSF46689">
    <property type="entry name" value="Homeodomain-like"/>
    <property type="match status" value="1"/>
</dbReference>
<dbReference type="AlphaFoldDB" id="A0A2A3ZA53"/>
<evidence type="ECO:0000256" key="5">
    <source>
        <dbReference type="PROSITE-ProRule" id="PRU00335"/>
    </source>
</evidence>
<keyword evidence="3 5" id="KW-0238">DNA-binding</keyword>
<sequence length="203" mass="22071">MAGRRKKRADVLEAAFELLDANGLEAVTLNAIARHLGSHLNTVSFQVKTKARLLELMADEVLGELTLSQLPDDPLARIRTILDRYRSALLSHPDGARLVAGTEAVERNTLRVADAIIGALLDAGTDPTDGIDIFWGLHYFLIGLVQEEQSSSERTPGNVAALAFNGDYPALATVGTQLIDEPFNRRFSFGIDTFLARITSSDP</sequence>
<organism evidence="7 8">
    <name type="scientific">Brevibacterium aurantiacum</name>
    <dbReference type="NCBI Taxonomy" id="273384"/>
    <lineage>
        <taxon>Bacteria</taxon>
        <taxon>Bacillati</taxon>
        <taxon>Actinomycetota</taxon>
        <taxon>Actinomycetes</taxon>
        <taxon>Micrococcales</taxon>
        <taxon>Brevibacteriaceae</taxon>
        <taxon>Brevibacterium</taxon>
    </lineage>
</organism>
<dbReference type="InterPro" id="IPR050109">
    <property type="entry name" value="HTH-type_TetR-like_transc_reg"/>
</dbReference>
<dbReference type="InterPro" id="IPR004111">
    <property type="entry name" value="Repressor_TetR_C"/>
</dbReference>
<dbReference type="InterPro" id="IPR001647">
    <property type="entry name" value="HTH_TetR"/>
</dbReference>
<evidence type="ECO:0000256" key="1">
    <source>
        <dbReference type="ARBA" id="ARBA00022491"/>
    </source>
</evidence>
<dbReference type="PANTHER" id="PTHR30055">
    <property type="entry name" value="HTH-TYPE TRANSCRIPTIONAL REGULATOR RUTR"/>
    <property type="match status" value="1"/>
</dbReference>
<dbReference type="InterPro" id="IPR003012">
    <property type="entry name" value="Tet_transcr_reg_TetR"/>
</dbReference>
<evidence type="ECO:0000313" key="7">
    <source>
        <dbReference type="EMBL" id="PCC48520.1"/>
    </source>
</evidence>
<dbReference type="Pfam" id="PF02909">
    <property type="entry name" value="TetR_C_1"/>
    <property type="match status" value="1"/>
</dbReference>
<evidence type="ECO:0000256" key="2">
    <source>
        <dbReference type="ARBA" id="ARBA00023015"/>
    </source>
</evidence>
<accession>A0A2A3ZA53</accession>
<evidence type="ECO:0000256" key="4">
    <source>
        <dbReference type="ARBA" id="ARBA00023163"/>
    </source>
</evidence>
<dbReference type="PANTHER" id="PTHR30055:SF234">
    <property type="entry name" value="HTH-TYPE TRANSCRIPTIONAL REGULATOR BETI"/>
    <property type="match status" value="1"/>
</dbReference>
<keyword evidence="2" id="KW-0805">Transcription regulation</keyword>
<dbReference type="PROSITE" id="PS50977">
    <property type="entry name" value="HTH_TETR_2"/>
    <property type="match status" value="1"/>
</dbReference>
<proteinExistence type="predicted"/>
<dbReference type="SUPFAM" id="SSF48498">
    <property type="entry name" value="Tetracyclin repressor-like, C-terminal domain"/>
    <property type="match status" value="1"/>
</dbReference>
<dbReference type="Proteomes" id="UP000217720">
    <property type="component" value="Unassembled WGS sequence"/>
</dbReference>
<comment type="caution">
    <text evidence="7">The sequence shown here is derived from an EMBL/GenBank/DDBJ whole genome shotgun (WGS) entry which is preliminary data.</text>
</comment>
<dbReference type="PRINTS" id="PR00400">
    <property type="entry name" value="TETREPRESSOR"/>
</dbReference>
<dbReference type="Gene3D" id="1.10.10.60">
    <property type="entry name" value="Homeodomain-like"/>
    <property type="match status" value="1"/>
</dbReference>
<dbReference type="GO" id="GO:0003700">
    <property type="term" value="F:DNA-binding transcription factor activity"/>
    <property type="evidence" value="ECO:0007669"/>
    <property type="project" value="TreeGrafter"/>
</dbReference>
<evidence type="ECO:0000259" key="6">
    <source>
        <dbReference type="PROSITE" id="PS50977"/>
    </source>
</evidence>
<feature type="DNA-binding region" description="H-T-H motif" evidence="5">
    <location>
        <begin position="28"/>
        <end position="47"/>
    </location>
</feature>